<keyword evidence="2" id="KW-1133">Transmembrane helix</keyword>
<feature type="transmembrane region" description="Helical" evidence="2">
    <location>
        <begin position="54"/>
        <end position="84"/>
    </location>
</feature>
<dbReference type="OrthoDB" id="691500at2759"/>
<evidence type="ECO:0000256" key="1">
    <source>
        <dbReference type="SAM" id="MobiDB-lite"/>
    </source>
</evidence>
<accession>A0A835ADG6</accession>
<organism evidence="3 4">
    <name type="scientific">Digitaria exilis</name>
    <dbReference type="NCBI Taxonomy" id="1010633"/>
    <lineage>
        <taxon>Eukaryota</taxon>
        <taxon>Viridiplantae</taxon>
        <taxon>Streptophyta</taxon>
        <taxon>Embryophyta</taxon>
        <taxon>Tracheophyta</taxon>
        <taxon>Spermatophyta</taxon>
        <taxon>Magnoliopsida</taxon>
        <taxon>Liliopsida</taxon>
        <taxon>Poales</taxon>
        <taxon>Poaceae</taxon>
        <taxon>PACMAD clade</taxon>
        <taxon>Panicoideae</taxon>
        <taxon>Panicodae</taxon>
        <taxon>Paniceae</taxon>
        <taxon>Anthephorinae</taxon>
        <taxon>Digitaria</taxon>
    </lineage>
</organism>
<proteinExistence type="predicted"/>
<keyword evidence="2" id="KW-0472">Membrane</keyword>
<reference evidence="3" key="1">
    <citation type="submission" date="2020-07" db="EMBL/GenBank/DDBJ databases">
        <title>Genome sequence and genetic diversity analysis of an under-domesticated orphan crop, white fonio (Digitaria exilis).</title>
        <authorList>
            <person name="Bennetzen J.L."/>
            <person name="Chen S."/>
            <person name="Ma X."/>
            <person name="Wang X."/>
            <person name="Yssel A.E.J."/>
            <person name="Chaluvadi S.R."/>
            <person name="Johnson M."/>
            <person name="Gangashetty P."/>
            <person name="Hamidou F."/>
            <person name="Sanogo M.D."/>
            <person name="Zwaenepoel A."/>
            <person name="Wallace J."/>
            <person name="Van De Peer Y."/>
            <person name="Van Deynze A."/>
        </authorList>
    </citation>
    <scope>NUCLEOTIDE SEQUENCE</scope>
    <source>
        <tissue evidence="3">Leaves</tissue>
    </source>
</reference>
<keyword evidence="4" id="KW-1185">Reference proteome</keyword>
<keyword evidence="2" id="KW-0812">Transmembrane</keyword>
<protein>
    <submittedName>
        <fullName evidence="3">Uncharacterized protein</fullName>
    </submittedName>
</protein>
<dbReference type="EMBL" id="JACEFO010002457">
    <property type="protein sequence ID" value="KAF8659503.1"/>
    <property type="molecule type" value="Genomic_DNA"/>
</dbReference>
<evidence type="ECO:0000313" key="3">
    <source>
        <dbReference type="EMBL" id="KAF8659503.1"/>
    </source>
</evidence>
<gene>
    <name evidence="3" type="ORF">HU200_058446</name>
</gene>
<name>A0A835ADG6_9POAL</name>
<comment type="caution">
    <text evidence="3">The sequence shown here is derived from an EMBL/GenBank/DDBJ whole genome shotgun (WGS) entry which is preliminary data.</text>
</comment>
<evidence type="ECO:0000256" key="2">
    <source>
        <dbReference type="SAM" id="Phobius"/>
    </source>
</evidence>
<sequence>MALSLSSGRRKWACRAAHRGGRAGAGCRHFHFHYHVPRQVWPFLPLRLPARFSLLPYLLIIPVLFFAMLAFLVCFGWFTLVYFVTSLWIKRNGHELGVNSSDRGSDAAEPRREEEEGEDRAVKPVAERVGGSGLSEVCVKSQDIKELFEDGFSEESRYITRMASPGVCVDNNEHADEEETVKEVMMFESDKKEVETFVELDGSSEKHQQLMETPIDCSVEELNTREFGTSLTSKNLFDVPYDEEFVGNKKEMEVLSSLEILEFIDKHDATEIVANGAASDFETPEAPSLDDSVHHDIGNEHREEIEQEQSTTALSHNNVVDRLPEGILQEWQETQNLVTEHNKKLPEDISIEEDGKHAVVISDEVQDSLCDPTVLPLDSVCEMEPKTLAASSTPFYQATSDQDGELEEELSKNKRVESSASASTVRDFAYNHWRIIEQLDSFASEESIHQEGSPENLALETAEDEIRDENCTSTGASSRLPLLRRSPTQWWNLCGVLDAFSGGEH</sequence>
<feature type="region of interest" description="Disordered" evidence="1">
    <location>
        <begin position="98"/>
        <end position="123"/>
    </location>
</feature>
<feature type="compositionally biased region" description="Basic and acidic residues" evidence="1">
    <location>
        <begin position="103"/>
        <end position="123"/>
    </location>
</feature>
<dbReference type="AlphaFoldDB" id="A0A835ADG6"/>
<evidence type="ECO:0000313" key="4">
    <source>
        <dbReference type="Proteomes" id="UP000636709"/>
    </source>
</evidence>
<dbReference type="Proteomes" id="UP000636709">
    <property type="component" value="Unassembled WGS sequence"/>
</dbReference>